<evidence type="ECO:0000313" key="2">
    <source>
        <dbReference type="EMBL" id="MFC7460598.1"/>
    </source>
</evidence>
<dbReference type="Proteomes" id="UP001596457">
    <property type="component" value="Unassembled WGS sequence"/>
</dbReference>
<evidence type="ECO:0000256" key="1">
    <source>
        <dbReference type="SAM" id="Phobius"/>
    </source>
</evidence>
<proteinExistence type="predicted"/>
<keyword evidence="1" id="KW-1133">Transmembrane helix</keyword>
<evidence type="ECO:0008006" key="4">
    <source>
        <dbReference type="Google" id="ProtNLM"/>
    </source>
</evidence>
<sequence>MEKWEYEKQQELMKRNATFQQVTSNHLEAIERKLDKLNESASSIERWTAYCATAAIVFLAIQAWHWYMS</sequence>
<evidence type="ECO:0000313" key="3">
    <source>
        <dbReference type="Proteomes" id="UP001596457"/>
    </source>
</evidence>
<organism evidence="2 3">
    <name type="scientific">Hydrogenophaga defluvii</name>
    <dbReference type="NCBI Taxonomy" id="249410"/>
    <lineage>
        <taxon>Bacteria</taxon>
        <taxon>Pseudomonadati</taxon>
        <taxon>Pseudomonadota</taxon>
        <taxon>Betaproteobacteria</taxon>
        <taxon>Burkholderiales</taxon>
        <taxon>Comamonadaceae</taxon>
        <taxon>Hydrogenophaga</taxon>
    </lineage>
</organism>
<feature type="transmembrane region" description="Helical" evidence="1">
    <location>
        <begin position="47"/>
        <end position="67"/>
    </location>
</feature>
<accession>A0ABW2SAX5</accession>
<keyword evidence="1" id="KW-0812">Transmembrane</keyword>
<keyword evidence="3" id="KW-1185">Reference proteome</keyword>
<reference evidence="3" key="1">
    <citation type="journal article" date="2019" name="Int. J. Syst. Evol. Microbiol.">
        <title>The Global Catalogue of Microorganisms (GCM) 10K type strain sequencing project: providing services to taxonomists for standard genome sequencing and annotation.</title>
        <authorList>
            <consortium name="The Broad Institute Genomics Platform"/>
            <consortium name="The Broad Institute Genome Sequencing Center for Infectious Disease"/>
            <person name="Wu L."/>
            <person name="Ma J."/>
        </authorList>
    </citation>
    <scope>NUCLEOTIDE SEQUENCE [LARGE SCALE GENOMIC DNA]</scope>
    <source>
        <strain evidence="3">CCUG 53903</strain>
    </source>
</reference>
<name>A0ABW2SAX5_9BURK</name>
<protein>
    <recommendedName>
        <fullName evidence="4">Hemolysin XhlA</fullName>
    </recommendedName>
</protein>
<gene>
    <name evidence="2" type="ORF">ACFQU0_09180</name>
</gene>
<dbReference type="EMBL" id="JBHTBZ010000019">
    <property type="protein sequence ID" value="MFC7460598.1"/>
    <property type="molecule type" value="Genomic_DNA"/>
</dbReference>
<comment type="caution">
    <text evidence="2">The sequence shown here is derived from an EMBL/GenBank/DDBJ whole genome shotgun (WGS) entry which is preliminary data.</text>
</comment>
<dbReference type="RefSeq" id="WP_382200006.1">
    <property type="nucleotide sequence ID" value="NZ_JBHTBZ010000019.1"/>
</dbReference>
<keyword evidence="1" id="KW-0472">Membrane</keyword>